<feature type="region of interest" description="Disordered" evidence="7">
    <location>
        <begin position="1222"/>
        <end position="1243"/>
    </location>
</feature>
<dbReference type="InterPro" id="IPR014782">
    <property type="entry name" value="Peptidase_M1_dom"/>
</dbReference>
<feature type="transmembrane region" description="Helical" evidence="8">
    <location>
        <begin position="272"/>
        <end position="294"/>
    </location>
</feature>
<proteinExistence type="inferred from homology"/>
<dbReference type="PANTHER" id="PTHR15137">
    <property type="entry name" value="TRANSCRIPTION INITIATION FACTOR TFIID"/>
    <property type="match status" value="1"/>
</dbReference>
<dbReference type="Pfam" id="PF25577">
    <property type="entry name" value="TPR_TAF2_C"/>
    <property type="match status" value="1"/>
</dbReference>
<evidence type="ECO:0000256" key="4">
    <source>
        <dbReference type="ARBA" id="ARBA00023015"/>
    </source>
</evidence>
<evidence type="ECO:0000313" key="12">
    <source>
        <dbReference type="EMBL" id="CAK9191789.1"/>
    </source>
</evidence>
<feature type="region of interest" description="Disordered" evidence="7">
    <location>
        <begin position="1041"/>
        <end position="1114"/>
    </location>
</feature>
<evidence type="ECO:0000256" key="7">
    <source>
        <dbReference type="SAM" id="MobiDB-lite"/>
    </source>
</evidence>
<name>A0ABP0TBN2_9BRYO</name>
<evidence type="ECO:0000259" key="9">
    <source>
        <dbReference type="Pfam" id="PF01433"/>
    </source>
</evidence>
<feature type="compositionally biased region" description="Basic residues" evidence="7">
    <location>
        <begin position="1300"/>
        <end position="1315"/>
    </location>
</feature>
<protein>
    <recommendedName>
        <fullName evidence="3">Transcription initiation factor TFIID subunit 2</fullName>
    </recommendedName>
</protein>
<dbReference type="CDD" id="cd09839">
    <property type="entry name" value="M1_like_TAF2"/>
    <property type="match status" value="1"/>
</dbReference>
<gene>
    <name evidence="12" type="ORF">CSSPTR1EN2_LOCUS1566</name>
</gene>
<dbReference type="SUPFAM" id="SSF63737">
    <property type="entry name" value="Leukotriene A4 hydrolase N-terminal domain"/>
    <property type="match status" value="1"/>
</dbReference>
<organism evidence="12 13">
    <name type="scientific">Sphagnum troendelagicum</name>
    <dbReference type="NCBI Taxonomy" id="128251"/>
    <lineage>
        <taxon>Eukaryota</taxon>
        <taxon>Viridiplantae</taxon>
        <taxon>Streptophyta</taxon>
        <taxon>Embryophyta</taxon>
        <taxon>Bryophyta</taxon>
        <taxon>Sphagnophytina</taxon>
        <taxon>Sphagnopsida</taxon>
        <taxon>Sphagnales</taxon>
        <taxon>Sphagnaceae</taxon>
        <taxon>Sphagnum</taxon>
    </lineage>
</organism>
<dbReference type="Pfam" id="PF01433">
    <property type="entry name" value="Peptidase_M1"/>
    <property type="match status" value="1"/>
</dbReference>
<dbReference type="InterPro" id="IPR016024">
    <property type="entry name" value="ARM-type_fold"/>
</dbReference>
<dbReference type="Pfam" id="PF25316">
    <property type="entry name" value="TAF2_3rd"/>
    <property type="match status" value="1"/>
</dbReference>
<comment type="subcellular location">
    <subcellularLocation>
        <location evidence="1">Nucleus</location>
    </subcellularLocation>
</comment>
<feature type="region of interest" description="Disordered" evidence="7">
    <location>
        <begin position="1393"/>
        <end position="1416"/>
    </location>
</feature>
<sequence>MAKQRRQKQKEHRVSGEGIVRAEEVVTSTSPCSVVRHQKLCVAIDIAAQRIYGHTELKVSTQSGTTGGVIGLHAHGLHIDSVSIDGVPADFEFTATQSHYDHRELEPSNGSDLAPYLGSQSNAADLAYSQYVSDLHREMQPDLLIFPPNVSTPIDGSQEPPPTVHIKIGGGLENGSTQIAQEAKPEVSSTVRVVRVDYWVEKPAAGVHFHGTILHTHNQLRRARCWFPCVDSTLQRSSYDLEFTVDAEYVAVSSGKLLHQVYSKQGTHLKTYVYSLSIPTAASFISLVVGPLVVLPDRHNPTVSYFGLPGYISELQCSVSFFHSVFSLYEEYLGAPFPFGCYNQVFIPGEASISSSSVGSSMAIFSADLLADEHIIDQAIGTRIKLANRLAQQWFGNFITPEAAGDVWLLEGLTGFLTDLYIKRFLGNNEARFRRYKANEAVCLVEVEGAPVLSPPVGLELELCGTESFGDLGKIRSWKATAVIQMLEKQMGPEPFRKILQRVILRAQDPVRHVRTLSTKEFRHFANKLGNLERPFLKEFFPRWVESSGCPRLRMGFVYSKRRNMVELAVRRVSTAVSRPVAGLAKTEGAAAGKLRAADMGWPGMMSIRLHELDGMYDHPSLPMAGDALQLLELQCHSKLAGRRIQRPKKGTTKADAVEDNIESTPAPSLESPLLWLRADPELEYLAELNLLQPEQMWIYQLEKDRDVVGQSQAIAALRAHSRTSFAIVNALNNCLTDTKVFCRVRMEAAAALASTATEATSWAGLQHLIKYYKSCRFDPDIGLPRSNDFHDFAEYFVLEAIPMAVADVRGSDGTSPPEAVDFILTILKHNDNSGNAYSDVFWLASVIESVSSLEFGQQNLQTLLRILKQIDRFLQYDRLMPSYNGVVSISCIHTLTKLALRLSQVLPSERIKRLLQPFTGGPTTTRWQVRVAAMKALVDLEIQAQGLQAAVILAVHFMEADPSLRVQSKVMKHLLHVASNKKNGTLDIGGSATAELLSLLRSSTAFHNVLLRHHLFSFLQVLAGRSAAIYRLVDNKSKATPGQATLEKKSVGNVTSKPGSFKVRLRPTETPLAAPRVEPIKLRLPGRPNLPRDNPDHAESGSSGGKQDVEEQKVGKLKLKIKTSSSSAQEVSLGEVVKQEVEDPSFILQDGTSYEKGMQVKEAQKLEPRYENRMSGGDVTGEDENPQLFEYDNAAVTDSSPRAVGQDRQLSGGRYLLMNVETNGGDSVDHDIEHKSSLSQGSDEGVEIAGADLHQYTSLLEGAAGVLSTHDGGGDDTPSQKQEGERSDKKEKKSEKKEKKDRKERKEKKNKKHDKHNDPEYQEKKRKRREEKDQRHHEGHKSVKVEVKPVDGVVASESAKPDGLLLIHNLQISKSMFPFFFPPNLTLFIGQKKPTSPPSPPKLFYKKRFSPERKK</sequence>
<evidence type="ECO:0000256" key="6">
    <source>
        <dbReference type="ARBA" id="ARBA00023242"/>
    </source>
</evidence>
<dbReference type="InterPro" id="IPR027268">
    <property type="entry name" value="Peptidase_M4/M1_CTD_sf"/>
</dbReference>
<evidence type="ECO:0000259" key="11">
    <source>
        <dbReference type="Pfam" id="PF25577"/>
    </source>
</evidence>
<evidence type="ECO:0000256" key="1">
    <source>
        <dbReference type="ARBA" id="ARBA00004123"/>
    </source>
</evidence>
<dbReference type="InterPro" id="IPR057345">
    <property type="entry name" value="Ig-like_TAF2"/>
</dbReference>
<dbReference type="Proteomes" id="UP001497512">
    <property type="component" value="Chromosome 1"/>
</dbReference>
<dbReference type="InterPro" id="IPR037813">
    <property type="entry name" value="TAF2"/>
</dbReference>
<feature type="compositionally biased region" description="Basic and acidic residues" evidence="7">
    <location>
        <begin position="1331"/>
        <end position="1348"/>
    </location>
</feature>
<reference evidence="12 13" key="1">
    <citation type="submission" date="2024-02" db="EMBL/GenBank/DDBJ databases">
        <authorList>
            <consortium name="ELIXIR-Norway"/>
            <consortium name="Elixir Norway"/>
        </authorList>
    </citation>
    <scope>NUCLEOTIDE SEQUENCE [LARGE SCALE GENOMIC DNA]</scope>
</reference>
<keyword evidence="8" id="KW-0812">Transmembrane</keyword>
<dbReference type="SUPFAM" id="SSF48371">
    <property type="entry name" value="ARM repeat"/>
    <property type="match status" value="1"/>
</dbReference>
<dbReference type="SUPFAM" id="SSF55486">
    <property type="entry name" value="Metalloproteases ('zincins'), catalytic domain"/>
    <property type="match status" value="1"/>
</dbReference>
<accession>A0ABP0TBN2</accession>
<keyword evidence="13" id="KW-1185">Reference proteome</keyword>
<dbReference type="InterPro" id="IPR042097">
    <property type="entry name" value="Aminopeptidase_N-like_N_sf"/>
</dbReference>
<comment type="similarity">
    <text evidence="2">Belongs to the TAF2 family.</text>
</comment>
<evidence type="ECO:0000313" key="13">
    <source>
        <dbReference type="Proteomes" id="UP001497512"/>
    </source>
</evidence>
<keyword evidence="5" id="KW-0804">Transcription</keyword>
<keyword evidence="4" id="KW-0805">Transcription regulation</keyword>
<keyword evidence="6" id="KW-0539">Nucleus</keyword>
<feature type="domain" description="Transcription initiation factor TFIID subunit 2 TPR repeats" evidence="11">
    <location>
        <begin position="696"/>
        <end position="1027"/>
    </location>
</feature>
<keyword evidence="8" id="KW-1133">Transmembrane helix</keyword>
<feature type="domain" description="Peptidase M1 membrane alanine aminopeptidase" evidence="9">
    <location>
        <begin position="324"/>
        <end position="506"/>
    </location>
</feature>
<evidence type="ECO:0000256" key="2">
    <source>
        <dbReference type="ARBA" id="ARBA00010937"/>
    </source>
</evidence>
<evidence type="ECO:0000256" key="8">
    <source>
        <dbReference type="SAM" id="Phobius"/>
    </source>
</evidence>
<feature type="domain" description="Transcription initiation factor TFIID subunit 2 Ig-like" evidence="10">
    <location>
        <begin position="548"/>
        <end position="694"/>
    </location>
</feature>
<evidence type="ECO:0000256" key="3">
    <source>
        <dbReference type="ARBA" id="ARBA00017363"/>
    </source>
</evidence>
<keyword evidence="8" id="KW-0472">Membrane</keyword>
<dbReference type="InterPro" id="IPR057991">
    <property type="entry name" value="TPR_TAF2_C"/>
</dbReference>
<dbReference type="EMBL" id="OZ019893">
    <property type="protein sequence ID" value="CAK9191789.1"/>
    <property type="molecule type" value="Genomic_DNA"/>
</dbReference>
<evidence type="ECO:0000256" key="5">
    <source>
        <dbReference type="ARBA" id="ARBA00023163"/>
    </source>
</evidence>
<dbReference type="Gene3D" id="1.10.390.10">
    <property type="entry name" value="Neutral Protease Domain 2"/>
    <property type="match status" value="1"/>
</dbReference>
<feature type="compositionally biased region" description="Basic and acidic residues" evidence="7">
    <location>
        <begin position="1283"/>
        <end position="1299"/>
    </location>
</feature>
<feature type="region of interest" description="Disordered" evidence="7">
    <location>
        <begin position="1267"/>
        <end position="1348"/>
    </location>
</feature>
<evidence type="ECO:0000259" key="10">
    <source>
        <dbReference type="Pfam" id="PF25316"/>
    </source>
</evidence>
<feature type="compositionally biased region" description="Basic and acidic residues" evidence="7">
    <location>
        <begin position="1228"/>
        <end position="1237"/>
    </location>
</feature>
<dbReference type="Gene3D" id="2.60.40.1730">
    <property type="entry name" value="tricorn interacting facor f3 domain"/>
    <property type="match status" value="1"/>
</dbReference>
<dbReference type="PANTHER" id="PTHR15137:SF9">
    <property type="entry name" value="TRANSCRIPTION INITIATION FACTOR TFIID SUBUNIT 2"/>
    <property type="match status" value="1"/>
</dbReference>